<dbReference type="Proteomes" id="UP001054837">
    <property type="component" value="Unassembled WGS sequence"/>
</dbReference>
<dbReference type="AlphaFoldDB" id="A0AAV4NXP0"/>
<reference evidence="1 2" key="1">
    <citation type="submission" date="2021-06" db="EMBL/GenBank/DDBJ databases">
        <title>Caerostris darwini draft genome.</title>
        <authorList>
            <person name="Kono N."/>
            <person name="Arakawa K."/>
        </authorList>
    </citation>
    <scope>NUCLEOTIDE SEQUENCE [LARGE SCALE GENOMIC DNA]</scope>
</reference>
<organism evidence="1 2">
    <name type="scientific">Caerostris darwini</name>
    <dbReference type="NCBI Taxonomy" id="1538125"/>
    <lineage>
        <taxon>Eukaryota</taxon>
        <taxon>Metazoa</taxon>
        <taxon>Ecdysozoa</taxon>
        <taxon>Arthropoda</taxon>
        <taxon>Chelicerata</taxon>
        <taxon>Arachnida</taxon>
        <taxon>Araneae</taxon>
        <taxon>Araneomorphae</taxon>
        <taxon>Entelegynae</taxon>
        <taxon>Araneoidea</taxon>
        <taxon>Araneidae</taxon>
        <taxon>Caerostris</taxon>
    </lineage>
</organism>
<evidence type="ECO:0000313" key="2">
    <source>
        <dbReference type="Proteomes" id="UP001054837"/>
    </source>
</evidence>
<proteinExistence type="predicted"/>
<evidence type="ECO:0000313" key="1">
    <source>
        <dbReference type="EMBL" id="GIX89657.1"/>
    </source>
</evidence>
<name>A0AAV4NXP0_9ARAC</name>
<protein>
    <submittedName>
        <fullName evidence="1">Uncharacterized protein</fullName>
    </submittedName>
</protein>
<comment type="caution">
    <text evidence="1">The sequence shown here is derived from an EMBL/GenBank/DDBJ whole genome shotgun (WGS) entry which is preliminary data.</text>
</comment>
<dbReference type="EMBL" id="BPLQ01002195">
    <property type="protein sequence ID" value="GIX89657.1"/>
    <property type="molecule type" value="Genomic_DNA"/>
</dbReference>
<accession>A0AAV4NXP0</accession>
<sequence>MSQSPSSLKPVTVPADSILHLQGVQECPVDPQRNHIRHEKEIVAASSEVRIRIDLERVSPIKGYETFLVKEELQMFVLIQPVSSKTRLDVSTQ</sequence>
<gene>
    <name evidence="1" type="ORF">CDAR_390511</name>
</gene>
<keyword evidence="2" id="KW-1185">Reference proteome</keyword>